<dbReference type="EMBL" id="JARJFB010000227">
    <property type="protein sequence ID" value="MEA0971708.1"/>
    <property type="molecule type" value="Genomic_DNA"/>
</dbReference>
<evidence type="ECO:0000313" key="1">
    <source>
        <dbReference type="EMBL" id="MEA0971708.1"/>
    </source>
</evidence>
<organism evidence="1 2">
    <name type="scientific">Candidatus Megaera venefica</name>
    <dbReference type="NCBI Taxonomy" id="2055910"/>
    <lineage>
        <taxon>Bacteria</taxon>
        <taxon>Pseudomonadati</taxon>
        <taxon>Pseudomonadota</taxon>
        <taxon>Alphaproteobacteria</taxon>
        <taxon>Rickettsiales</taxon>
        <taxon>Rickettsiaceae</taxon>
        <taxon>Candidatus Megaera</taxon>
    </lineage>
</organism>
<accession>A0ABU5NF00</accession>
<dbReference type="Proteomes" id="UP001291687">
    <property type="component" value="Unassembled WGS sequence"/>
</dbReference>
<protein>
    <recommendedName>
        <fullName evidence="3">Four helix bundle protein</fullName>
    </recommendedName>
</protein>
<gene>
    <name evidence="1" type="ORF">Megvenef_01692</name>
</gene>
<proteinExistence type="predicted"/>
<sequence>MCGDLFLKFLKLYQKFRVLTERLIICIEQAPALLTKQEKNSLENSINLLKTRLLYG</sequence>
<comment type="caution">
    <text evidence="1">The sequence shown here is derived from an EMBL/GenBank/DDBJ whole genome shotgun (WGS) entry which is preliminary data.</text>
</comment>
<evidence type="ECO:0000313" key="2">
    <source>
        <dbReference type="Proteomes" id="UP001291687"/>
    </source>
</evidence>
<evidence type="ECO:0008006" key="3">
    <source>
        <dbReference type="Google" id="ProtNLM"/>
    </source>
</evidence>
<keyword evidence="2" id="KW-1185">Reference proteome</keyword>
<name>A0ABU5NF00_9RICK</name>
<reference evidence="1 2" key="1">
    <citation type="submission" date="2023-03" db="EMBL/GenBank/DDBJ databases">
        <title>Host association and intracellularity evolved multiple times independently in the Rickettsiales.</title>
        <authorList>
            <person name="Castelli M."/>
            <person name="Nardi T."/>
            <person name="Gammuto L."/>
            <person name="Bellinzona G."/>
            <person name="Sabaneyeva E."/>
            <person name="Potekhin A."/>
            <person name="Serra V."/>
            <person name="Petroni G."/>
            <person name="Sassera D."/>
        </authorList>
    </citation>
    <scope>NUCLEOTIDE SEQUENCE [LARGE SCALE GENOMIC DNA]</scope>
    <source>
        <strain evidence="1 2">Sr 2-6</strain>
    </source>
</reference>